<geneLocation type="plasmid" evidence="2">
    <name>pSa1423-160k</name>
</geneLocation>
<sequence length="79" mass="8781">MAATKKRVYKTNRRAKSSTITGPTLSTAPSFLFISMKMATLTLLKRYEKASRADTSLKTYSPTAFLLLLIRLATTGHKL</sequence>
<reference evidence="2" key="1">
    <citation type="submission" date="2019-01" db="EMBL/GenBank/DDBJ databases">
        <title>Salmonella strain 1423 plasmid sequences.</title>
        <authorList>
            <person name="Chen K."/>
            <person name="Chen S."/>
        </authorList>
    </citation>
    <scope>NUCLEOTIDE SEQUENCE</scope>
    <source>
        <strain evidence="2">Sa1423</strain>
        <plasmid evidence="2">pSa1423-160k</plasmid>
    </source>
</reference>
<accession>A0A482ETR6</accession>
<name>A0A482ETR6_SALSP</name>
<feature type="region of interest" description="Disordered" evidence="1">
    <location>
        <begin position="1"/>
        <end position="21"/>
    </location>
</feature>
<proteinExistence type="predicted"/>
<evidence type="ECO:0000256" key="1">
    <source>
        <dbReference type="SAM" id="MobiDB-lite"/>
    </source>
</evidence>
<keyword evidence="2" id="KW-0614">Plasmid</keyword>
<dbReference type="EMBL" id="MK356558">
    <property type="protein sequence ID" value="QBM91426.1"/>
    <property type="molecule type" value="Genomic_DNA"/>
</dbReference>
<organism evidence="2">
    <name type="scientific">Salmonella sp</name>
    <dbReference type="NCBI Taxonomy" id="599"/>
    <lineage>
        <taxon>Bacteria</taxon>
        <taxon>Pseudomonadati</taxon>
        <taxon>Pseudomonadota</taxon>
        <taxon>Gammaproteobacteria</taxon>
        <taxon>Enterobacterales</taxon>
        <taxon>Enterobacteriaceae</taxon>
        <taxon>Salmonella</taxon>
    </lineage>
</organism>
<feature type="compositionally biased region" description="Basic residues" evidence="1">
    <location>
        <begin position="1"/>
        <end position="16"/>
    </location>
</feature>
<evidence type="ECO:0000313" key="2">
    <source>
        <dbReference type="EMBL" id="QBM91426.1"/>
    </source>
</evidence>
<dbReference type="AlphaFoldDB" id="A0A482ETR6"/>
<protein>
    <submittedName>
        <fullName evidence="2">Uncharacterized protein</fullName>
    </submittedName>
</protein>
<gene>
    <name evidence="2" type="ORF">NNIBIDOC_00096</name>
</gene>